<proteinExistence type="predicted"/>
<feature type="domain" description="PPC" evidence="1">
    <location>
        <begin position="6"/>
        <end position="152"/>
    </location>
</feature>
<dbReference type="Pfam" id="PF03479">
    <property type="entry name" value="PCC"/>
    <property type="match status" value="1"/>
</dbReference>
<dbReference type="AlphaFoldDB" id="A0A6L6X9W9"/>
<name>A0A6L6X9W9_9ACTN</name>
<dbReference type="SUPFAM" id="SSF117856">
    <property type="entry name" value="AF0104/ALDC/Ptd012-like"/>
    <property type="match status" value="1"/>
</dbReference>
<sequence length="155" mass="16820">MRAHELTMGRTFGVTFDHGEDFFDALSAFCREHGVRQGYIPSFIGAFAEVDIVGACEKLEDPDAPVWAKTYVTNVEAFGAGTIAHDPETGDILPHVHVSAGLKTHSADGRTSHLLGAKVQFLSELFIVEVAAPTMSRPRNPALYHVPLLTFGTPE</sequence>
<dbReference type="PROSITE" id="PS51742">
    <property type="entry name" value="PPC"/>
    <property type="match status" value="1"/>
</dbReference>
<dbReference type="InterPro" id="IPR005175">
    <property type="entry name" value="PPC_dom"/>
</dbReference>
<dbReference type="Gene3D" id="3.30.1330.80">
    <property type="entry name" value="Hypothetical protein, similar to alpha- acetolactate decarboxylase, domain 2"/>
    <property type="match status" value="1"/>
</dbReference>
<dbReference type="CDD" id="cd11378">
    <property type="entry name" value="DUF296"/>
    <property type="match status" value="1"/>
</dbReference>
<dbReference type="Proteomes" id="UP000483802">
    <property type="component" value="Unassembled WGS sequence"/>
</dbReference>
<evidence type="ECO:0000259" key="1">
    <source>
        <dbReference type="PROSITE" id="PS51742"/>
    </source>
</evidence>
<reference evidence="2 3" key="1">
    <citation type="submission" date="2019-11" db="EMBL/GenBank/DDBJ databases">
        <title>Streptomyces typhae sp. nov., a novel endophytic actinomycete isolated from the root of cattail pollen (Typha angustifolia L.).</title>
        <authorList>
            <person name="Peng C."/>
        </authorList>
    </citation>
    <scope>NUCLEOTIDE SEQUENCE [LARGE SCALE GENOMIC DNA]</scope>
    <source>
        <strain evidence="3">p1417</strain>
    </source>
</reference>
<dbReference type="EMBL" id="WPNZ01000038">
    <property type="protein sequence ID" value="MVO90753.1"/>
    <property type="molecule type" value="Genomic_DNA"/>
</dbReference>
<evidence type="ECO:0000313" key="3">
    <source>
        <dbReference type="Proteomes" id="UP000483802"/>
    </source>
</evidence>
<organism evidence="2 3">
    <name type="scientific">Streptomyces typhae</name>
    <dbReference type="NCBI Taxonomy" id="2681492"/>
    <lineage>
        <taxon>Bacteria</taxon>
        <taxon>Bacillati</taxon>
        <taxon>Actinomycetota</taxon>
        <taxon>Actinomycetes</taxon>
        <taxon>Kitasatosporales</taxon>
        <taxon>Streptomycetaceae</taxon>
        <taxon>Streptomyces</taxon>
    </lineage>
</organism>
<protein>
    <submittedName>
        <fullName evidence="2">DUF296 domain-containing protein</fullName>
    </submittedName>
</protein>
<accession>A0A6L6X9W9</accession>
<evidence type="ECO:0000313" key="2">
    <source>
        <dbReference type="EMBL" id="MVO90753.1"/>
    </source>
</evidence>
<comment type="caution">
    <text evidence="2">The sequence shown here is derived from an EMBL/GenBank/DDBJ whole genome shotgun (WGS) entry which is preliminary data.</text>
</comment>
<keyword evidence="3" id="KW-1185">Reference proteome</keyword>
<dbReference type="RefSeq" id="WP_157169704.1">
    <property type="nucleotide sequence ID" value="NZ_WPNZ01000038.1"/>
</dbReference>
<gene>
    <name evidence="2" type="ORF">GPA10_39945</name>
</gene>